<feature type="chain" id="PRO_5029840723" description="Reelin domain-containing protein" evidence="2">
    <location>
        <begin position="24"/>
        <end position="265"/>
    </location>
</feature>
<feature type="region of interest" description="Disordered" evidence="1">
    <location>
        <begin position="164"/>
        <end position="201"/>
    </location>
</feature>
<dbReference type="Proteomes" id="UP000593567">
    <property type="component" value="Unassembled WGS sequence"/>
</dbReference>
<organism evidence="4 5">
    <name type="scientific">Bugula neritina</name>
    <name type="common">Brown bryozoan</name>
    <name type="synonym">Sertularia neritina</name>
    <dbReference type="NCBI Taxonomy" id="10212"/>
    <lineage>
        <taxon>Eukaryota</taxon>
        <taxon>Metazoa</taxon>
        <taxon>Spiralia</taxon>
        <taxon>Lophotrochozoa</taxon>
        <taxon>Bryozoa</taxon>
        <taxon>Gymnolaemata</taxon>
        <taxon>Cheilostomatida</taxon>
        <taxon>Flustrina</taxon>
        <taxon>Buguloidea</taxon>
        <taxon>Bugulidae</taxon>
        <taxon>Bugula</taxon>
    </lineage>
</organism>
<dbReference type="PANTHER" id="PTHR45828">
    <property type="entry name" value="CYTOCHROME B561/FERRIC REDUCTASE TRANSMEMBRANE"/>
    <property type="match status" value="1"/>
</dbReference>
<proteinExistence type="predicted"/>
<accession>A0A7J7KCX4</accession>
<gene>
    <name evidence="4" type="ORF">EB796_006298</name>
</gene>
<feature type="domain" description="Reelin" evidence="3">
    <location>
        <begin position="45"/>
        <end position="147"/>
    </location>
</feature>
<evidence type="ECO:0000313" key="4">
    <source>
        <dbReference type="EMBL" id="KAF6035386.1"/>
    </source>
</evidence>
<dbReference type="OrthoDB" id="76388at2759"/>
<dbReference type="PANTHER" id="PTHR45828:SF33">
    <property type="entry name" value="DOMON DOMAIN-CONTAINING PROTEIN"/>
    <property type="match status" value="1"/>
</dbReference>
<evidence type="ECO:0000313" key="5">
    <source>
        <dbReference type="Proteomes" id="UP000593567"/>
    </source>
</evidence>
<name>A0A7J7KCX4_BUGNE</name>
<dbReference type="GO" id="GO:0016020">
    <property type="term" value="C:membrane"/>
    <property type="evidence" value="ECO:0007669"/>
    <property type="project" value="TreeGrafter"/>
</dbReference>
<feature type="compositionally biased region" description="Low complexity" evidence="1">
    <location>
        <begin position="177"/>
        <end position="200"/>
    </location>
</feature>
<keyword evidence="5" id="KW-1185">Reference proteome</keyword>
<comment type="caution">
    <text evidence="4">The sequence shown here is derived from an EMBL/GenBank/DDBJ whole genome shotgun (WGS) entry which is preliminary data.</text>
</comment>
<evidence type="ECO:0000256" key="2">
    <source>
        <dbReference type="SAM" id="SignalP"/>
    </source>
</evidence>
<feature type="signal peptide" evidence="2">
    <location>
        <begin position="1"/>
        <end position="23"/>
    </location>
</feature>
<evidence type="ECO:0000256" key="1">
    <source>
        <dbReference type="SAM" id="MobiDB-lite"/>
    </source>
</evidence>
<keyword evidence="2" id="KW-0732">Signal</keyword>
<protein>
    <recommendedName>
        <fullName evidence="3">Reelin domain-containing protein</fullName>
    </recommendedName>
</protein>
<dbReference type="AlphaFoldDB" id="A0A7J7KCX4"/>
<dbReference type="InterPro" id="IPR042307">
    <property type="entry name" value="Reeler_sf"/>
</dbReference>
<dbReference type="EMBL" id="VXIV02000884">
    <property type="protein sequence ID" value="KAF6035386.1"/>
    <property type="molecule type" value="Genomic_DNA"/>
</dbReference>
<dbReference type="InterPro" id="IPR051237">
    <property type="entry name" value="Ferric-chelate_Red/DefProt"/>
</dbReference>
<sequence length="265" mass="28877">MLERVTCAVVLLLAAFSMAEVSGNVQFCSSRVFAGYNGTVLNDETGCPYFLESEEWAPGIPTKMTISQEEGKPFQLFIVSVQLGNSLIGEMSSNDMTAEATCANSSLKHADLVNKTVVTLTWTAPLNLAADDLPFVRLSIGTENTYWRGCEIFYLDRKVDEETTTNPRIAPPDNADSNNASTTMNSSSSGSTSTNSLSMSIAETTTSSRPLSCQQYGNTYSVIPNTDCKEFKQTAGSQEFFLKCPAGLRFDTRHCVCSFTQECDL</sequence>
<dbReference type="InterPro" id="IPR002861">
    <property type="entry name" value="Reeler_dom"/>
</dbReference>
<evidence type="ECO:0000259" key="3">
    <source>
        <dbReference type="Pfam" id="PF02014"/>
    </source>
</evidence>
<reference evidence="4" key="1">
    <citation type="submission" date="2020-06" db="EMBL/GenBank/DDBJ databases">
        <title>Draft genome of Bugula neritina, a colonial animal packing powerful symbionts and potential medicines.</title>
        <authorList>
            <person name="Rayko M."/>
        </authorList>
    </citation>
    <scope>NUCLEOTIDE SEQUENCE [LARGE SCALE GENOMIC DNA]</scope>
    <source>
        <strain evidence="4">Kwan_BN1</strain>
    </source>
</reference>
<dbReference type="Pfam" id="PF02014">
    <property type="entry name" value="Reeler"/>
    <property type="match status" value="1"/>
</dbReference>
<dbReference type="Gene3D" id="2.60.40.4060">
    <property type="entry name" value="Reeler domain"/>
    <property type="match status" value="1"/>
</dbReference>